<organism evidence="1 2">
    <name type="scientific">Hevea brasiliensis</name>
    <name type="common">Para rubber tree</name>
    <name type="synonym">Siphonia brasiliensis</name>
    <dbReference type="NCBI Taxonomy" id="3981"/>
    <lineage>
        <taxon>Eukaryota</taxon>
        <taxon>Viridiplantae</taxon>
        <taxon>Streptophyta</taxon>
        <taxon>Embryophyta</taxon>
        <taxon>Tracheophyta</taxon>
        <taxon>Spermatophyta</taxon>
        <taxon>Magnoliopsida</taxon>
        <taxon>eudicotyledons</taxon>
        <taxon>Gunneridae</taxon>
        <taxon>Pentapetalae</taxon>
        <taxon>rosids</taxon>
        <taxon>fabids</taxon>
        <taxon>Malpighiales</taxon>
        <taxon>Euphorbiaceae</taxon>
        <taxon>Crotonoideae</taxon>
        <taxon>Micrandreae</taxon>
        <taxon>Hevea</taxon>
    </lineage>
</organism>
<dbReference type="InterPro" id="IPR011989">
    <property type="entry name" value="ARM-like"/>
</dbReference>
<sequence length="269" mass="30377">MSMYSESQFSTPTITGLAHADRQDTSVVELIEALQNSEKRERALLLLSKNRVIREDLAPLLWHSFGTIAALLQEIISVYPSLSSPYLTERVSNRVCNALALLQVDDAQVIHFLLNSEIFPSFLRCMEVGAELSKTVATFIVHRILLNEDGLKYCCILADRFFAIGHVLGNMIEKLAEDGRLAEDISKRLLKHIIWCYQRLSENPRACDGLRCCLPTKLREPSFISVLRDDETAMQCLQKLFHNVATGHWSRTRTVGQSVGQSFGRLIRG</sequence>
<dbReference type="GO" id="GO:0006402">
    <property type="term" value="P:mRNA catabolic process"/>
    <property type="evidence" value="ECO:0007669"/>
    <property type="project" value="InterPro"/>
</dbReference>
<dbReference type="Gene3D" id="1.25.10.10">
    <property type="entry name" value="Leucine-rich Repeat Variant"/>
    <property type="match status" value="2"/>
</dbReference>
<gene>
    <name evidence="1" type="ORF">GH714_032392</name>
</gene>
<dbReference type="AlphaFoldDB" id="A0A6A6K816"/>
<proteinExistence type="predicted"/>
<evidence type="ECO:0000313" key="1">
    <source>
        <dbReference type="EMBL" id="KAF2284912.1"/>
    </source>
</evidence>
<dbReference type="GO" id="GO:0030014">
    <property type="term" value="C:CCR4-NOT complex"/>
    <property type="evidence" value="ECO:0007669"/>
    <property type="project" value="InterPro"/>
</dbReference>
<dbReference type="InterPro" id="IPR007216">
    <property type="entry name" value="CNOT9"/>
</dbReference>
<dbReference type="Pfam" id="PF04078">
    <property type="entry name" value="Rcd1"/>
    <property type="match status" value="1"/>
</dbReference>
<accession>A0A6A6K816</accession>
<protein>
    <recommendedName>
        <fullName evidence="3">CCR4-NOT transcription complex subunit 9</fullName>
    </recommendedName>
</protein>
<dbReference type="Proteomes" id="UP000467840">
    <property type="component" value="Chromosome 12"/>
</dbReference>
<comment type="caution">
    <text evidence="1">The sequence shown here is derived from an EMBL/GenBank/DDBJ whole genome shotgun (WGS) entry which is preliminary data.</text>
</comment>
<keyword evidence="2" id="KW-1185">Reference proteome</keyword>
<name>A0A6A6K816_HEVBR</name>
<dbReference type="EMBL" id="JAAGAX010000018">
    <property type="protein sequence ID" value="KAF2284912.1"/>
    <property type="molecule type" value="Genomic_DNA"/>
</dbReference>
<evidence type="ECO:0008006" key="3">
    <source>
        <dbReference type="Google" id="ProtNLM"/>
    </source>
</evidence>
<dbReference type="PANTHER" id="PTHR12262">
    <property type="entry name" value="CCR4-NOT TRANSCRIPTION COMPLEX SUBUNIT 9"/>
    <property type="match status" value="1"/>
</dbReference>
<evidence type="ECO:0000313" key="2">
    <source>
        <dbReference type="Proteomes" id="UP000467840"/>
    </source>
</evidence>
<reference evidence="1 2" key="1">
    <citation type="journal article" date="2020" name="Mol. Plant">
        <title>The Chromosome-Based Rubber Tree Genome Provides New Insights into Spurge Genome Evolution and Rubber Biosynthesis.</title>
        <authorList>
            <person name="Liu J."/>
            <person name="Shi C."/>
            <person name="Shi C.C."/>
            <person name="Li W."/>
            <person name="Zhang Q.J."/>
            <person name="Zhang Y."/>
            <person name="Li K."/>
            <person name="Lu H.F."/>
            <person name="Shi C."/>
            <person name="Zhu S.T."/>
            <person name="Xiao Z.Y."/>
            <person name="Nan H."/>
            <person name="Yue Y."/>
            <person name="Zhu X.G."/>
            <person name="Wu Y."/>
            <person name="Hong X.N."/>
            <person name="Fan G.Y."/>
            <person name="Tong Y."/>
            <person name="Zhang D."/>
            <person name="Mao C.L."/>
            <person name="Liu Y.L."/>
            <person name="Hao S.J."/>
            <person name="Liu W.Q."/>
            <person name="Lv M.Q."/>
            <person name="Zhang H.B."/>
            <person name="Liu Y."/>
            <person name="Hu-Tang G.R."/>
            <person name="Wang J.P."/>
            <person name="Wang J.H."/>
            <person name="Sun Y.H."/>
            <person name="Ni S.B."/>
            <person name="Chen W.B."/>
            <person name="Zhang X.C."/>
            <person name="Jiao Y.N."/>
            <person name="Eichler E.E."/>
            <person name="Li G.H."/>
            <person name="Liu X."/>
            <person name="Gao L.Z."/>
        </authorList>
    </citation>
    <scope>NUCLEOTIDE SEQUENCE [LARGE SCALE GENOMIC DNA]</scope>
    <source>
        <strain evidence="2">cv. GT1</strain>
        <tissue evidence="1">Leaf</tissue>
    </source>
</reference>